<evidence type="ECO:0000313" key="2">
    <source>
        <dbReference type="Proteomes" id="UP000219422"/>
    </source>
</evidence>
<dbReference type="GO" id="GO:0016810">
    <property type="term" value="F:hydrolase activity, acting on carbon-nitrogen (but not peptide) bonds"/>
    <property type="evidence" value="ECO:0007669"/>
    <property type="project" value="InterPro"/>
</dbReference>
<proteinExistence type="predicted"/>
<reference evidence="1 2" key="1">
    <citation type="submission" date="2017-10" db="EMBL/GenBank/DDBJ databases">
        <title>Sphingobium yanoikuyae S72.</title>
        <authorList>
            <person name="Sanchez E."/>
            <person name="Bustos P."/>
            <person name="Mendoza P."/>
            <person name="Guo X."/>
            <person name="Mendoza A."/>
        </authorList>
    </citation>
    <scope>NUCLEOTIDE SEQUENCE [LARGE SCALE GENOMIC DNA]</scope>
    <source>
        <strain evidence="1 2">S72</strain>
    </source>
</reference>
<dbReference type="AlphaFoldDB" id="A0A291N056"/>
<protein>
    <submittedName>
        <fullName evidence="1">Uncharacterized protein</fullName>
    </submittedName>
</protein>
<organism evidence="1 2">
    <name type="scientific">Sphingobium yanoikuyae</name>
    <name type="common">Sphingomonas yanoikuyae</name>
    <dbReference type="NCBI Taxonomy" id="13690"/>
    <lineage>
        <taxon>Bacteria</taxon>
        <taxon>Pseudomonadati</taxon>
        <taxon>Pseudomonadota</taxon>
        <taxon>Alphaproteobacteria</taxon>
        <taxon>Sphingomonadales</taxon>
        <taxon>Sphingomonadaceae</taxon>
        <taxon>Sphingobium</taxon>
    </lineage>
</organism>
<evidence type="ECO:0000313" key="1">
    <source>
        <dbReference type="EMBL" id="ATI80737.1"/>
    </source>
</evidence>
<accession>A0A291N056</accession>
<sequence length="104" mass="11201">MDAMTRGDVVATIGEMVDNLDTVHELHSRLAGQAKSRLKENGMLDLKITGRRITDGGKQPAFEGGIGLGQGVVCAIGKVKEVKKSGRLNGQGLIPRLYRRAYPL</sequence>
<dbReference type="InterPro" id="IPR011059">
    <property type="entry name" value="Metal-dep_hydrolase_composite"/>
</dbReference>
<name>A0A291N056_SPHYA</name>
<dbReference type="Proteomes" id="UP000219422">
    <property type="component" value="Chromosome"/>
</dbReference>
<gene>
    <name evidence="1" type="ORF">A6768_12530</name>
</gene>
<dbReference type="Gene3D" id="2.30.40.10">
    <property type="entry name" value="Urease, subunit C, domain 1"/>
    <property type="match status" value="1"/>
</dbReference>
<dbReference type="KEGG" id="sya:A6768_12530"/>
<dbReference type="EMBL" id="CP023741">
    <property type="protein sequence ID" value="ATI80737.1"/>
    <property type="molecule type" value="Genomic_DNA"/>
</dbReference>